<organism evidence="4">
    <name type="scientific">feces metagenome</name>
    <dbReference type="NCBI Taxonomy" id="1861841"/>
    <lineage>
        <taxon>unclassified sequences</taxon>
        <taxon>metagenomes</taxon>
        <taxon>organismal metagenomes</taxon>
    </lineage>
</organism>
<dbReference type="SUPFAM" id="SSF53822">
    <property type="entry name" value="Periplasmic binding protein-like I"/>
    <property type="match status" value="1"/>
</dbReference>
<dbReference type="Gene3D" id="3.40.50.2300">
    <property type="match status" value="2"/>
</dbReference>
<dbReference type="EMBL" id="LT796702">
    <property type="protein sequence ID" value="SJX74196.1"/>
    <property type="molecule type" value="Genomic_DNA"/>
</dbReference>
<sequence length="340" mass="37628">MKKNLLRRVLFFTTLALMTVACSKDDTCPHKQGEKDNKVAVLLPDASTIDRWAVDKSNLETVMNLYGFETTFYTAPETEEGALLQVDQLEEAMMDDATVIVLTAIDYQKINESGLLEQFPDVKVVCHDRFILDNPNVDFISSTDTKEIGRMQAMFLLNHFHSTGAASMTIEFLEGPDTDINAKDYYDGAMSLLKEYIDGGQLIVRSDKKDYNDVKAESWEIEDGKAAMVDRLSYYAEGECPDMILAANDNLAQGAIEALTEAGISNMPVITGQDNTTLAQNNIKGGKQAMTIDKNLKDMAYNTGLIVNSLISDSPVQTSQSISNIPVLYSKITLMTVDSY</sequence>
<evidence type="ECO:0000259" key="3">
    <source>
        <dbReference type="Pfam" id="PF13407"/>
    </source>
</evidence>
<dbReference type="PANTHER" id="PTHR30036">
    <property type="entry name" value="D-XYLOSE-BINDING PERIPLASMIC PROTEIN"/>
    <property type="match status" value="1"/>
</dbReference>
<evidence type="ECO:0000313" key="4">
    <source>
        <dbReference type="EMBL" id="SJX74196.1"/>
    </source>
</evidence>
<evidence type="ECO:0000256" key="1">
    <source>
        <dbReference type="ARBA" id="ARBA00004196"/>
    </source>
</evidence>
<protein>
    <submittedName>
        <fullName evidence="4">Putative sugar ABC transporter</fullName>
    </submittedName>
</protein>
<dbReference type="AlphaFoldDB" id="A0A2I2K933"/>
<accession>A0A2I2K933</accession>
<dbReference type="GO" id="GO:0030288">
    <property type="term" value="C:outer membrane-bounded periplasmic space"/>
    <property type="evidence" value="ECO:0007669"/>
    <property type="project" value="TreeGrafter"/>
</dbReference>
<dbReference type="PROSITE" id="PS51257">
    <property type="entry name" value="PROKAR_LIPOPROTEIN"/>
    <property type="match status" value="1"/>
</dbReference>
<name>A0A2I2K933_9ZZZZ</name>
<proteinExistence type="predicted"/>
<evidence type="ECO:0000256" key="2">
    <source>
        <dbReference type="ARBA" id="ARBA00022729"/>
    </source>
</evidence>
<comment type="subcellular location">
    <subcellularLocation>
        <location evidence="1">Cell envelope</location>
    </subcellularLocation>
</comment>
<reference evidence="4" key="1">
    <citation type="submission" date="2017-02" db="EMBL/GenBank/DDBJ databases">
        <authorList>
            <person name="Peterson S.W."/>
        </authorList>
    </citation>
    <scope>NUCLEOTIDE SEQUENCE</scope>
</reference>
<dbReference type="InterPro" id="IPR028082">
    <property type="entry name" value="Peripla_BP_I"/>
</dbReference>
<keyword evidence="2" id="KW-0732">Signal</keyword>
<dbReference type="Pfam" id="PF13407">
    <property type="entry name" value="Peripla_BP_4"/>
    <property type="match status" value="1"/>
</dbReference>
<dbReference type="InterPro" id="IPR025997">
    <property type="entry name" value="SBP_2_dom"/>
</dbReference>
<feature type="domain" description="Periplasmic binding protein" evidence="3">
    <location>
        <begin position="42"/>
        <end position="303"/>
    </location>
</feature>
<dbReference type="GO" id="GO:0030246">
    <property type="term" value="F:carbohydrate binding"/>
    <property type="evidence" value="ECO:0007669"/>
    <property type="project" value="TreeGrafter"/>
</dbReference>
<dbReference type="PANTHER" id="PTHR30036:SF1">
    <property type="entry name" value="D-XYLOSE-BINDING PERIPLASMIC PROTEIN"/>
    <property type="match status" value="1"/>
</dbReference>
<dbReference type="InterPro" id="IPR050555">
    <property type="entry name" value="Bact_Solute-Bind_Prot2"/>
</dbReference>
<reference evidence="4" key="2">
    <citation type="submission" date="2017-12" db="EMBL/GenBank/DDBJ databases">
        <title>Two new gene clusters involved in the degradation of lignocelluloses from the fecal microbiota of Tunisian dromedary.</title>
        <authorList>
            <person name="Rihab A."/>
            <person name="Elisabeth L."/>
            <person name="Gabrielle P.-V."/>
            <person name="Sahar T."/>
            <person name="Monia M."/>
            <person name="Fatma E."/>
            <person name="Samir B."/>
        </authorList>
    </citation>
    <scope>NUCLEOTIDE SEQUENCE</scope>
</reference>